<proteinExistence type="predicted"/>
<dbReference type="EMBL" id="RKHR01000009">
    <property type="protein sequence ID" value="ROR94911.1"/>
    <property type="molecule type" value="Genomic_DNA"/>
</dbReference>
<sequence>MNKLISLLSLAVILGLINGSIYSKEQHLANGEIVYLELAPVDPRSLMQGDYMALNFSMGRSIQQEIAESKPHQHASSGYVIVSLDKRHVASFKALYTDQVLADNERLLRYRSRNGNVKFATNAFFFQEGHGEYYESAKYGQFRVDDDGELLLTAMYDKDLLKIGAENQPAKQDTTAADSGDQ</sequence>
<dbReference type="AlphaFoldDB" id="A0A3N2D558"/>
<gene>
    <name evidence="1" type="ORF">EDC56_3725</name>
</gene>
<keyword evidence="2" id="KW-1185">Reference proteome</keyword>
<protein>
    <submittedName>
        <fullName evidence="1">Putative membrane-anchored protein</fullName>
    </submittedName>
</protein>
<accession>A0A3N2D558</accession>
<comment type="caution">
    <text evidence="1">The sequence shown here is derived from an EMBL/GenBank/DDBJ whole genome shotgun (WGS) entry which is preliminary data.</text>
</comment>
<dbReference type="OrthoDB" id="4868247at2"/>
<dbReference type="InterPro" id="IPR025833">
    <property type="entry name" value="GDYXXLXY"/>
</dbReference>
<evidence type="ECO:0000313" key="1">
    <source>
        <dbReference type="EMBL" id="ROR94911.1"/>
    </source>
</evidence>
<evidence type="ECO:0000313" key="2">
    <source>
        <dbReference type="Proteomes" id="UP000275394"/>
    </source>
</evidence>
<dbReference type="Proteomes" id="UP000275394">
    <property type="component" value="Unassembled WGS sequence"/>
</dbReference>
<name>A0A3N2D558_9GAMM</name>
<reference evidence="1 2" key="1">
    <citation type="submission" date="2018-11" db="EMBL/GenBank/DDBJ databases">
        <title>Genomic Encyclopedia of Type Strains, Phase IV (KMG-IV): sequencing the most valuable type-strain genomes for metagenomic binning, comparative biology and taxonomic classification.</title>
        <authorList>
            <person name="Goeker M."/>
        </authorList>
    </citation>
    <scope>NUCLEOTIDE SEQUENCE [LARGE SCALE GENOMIC DNA]</scope>
    <source>
        <strain evidence="1 2">DSM 100316</strain>
    </source>
</reference>
<dbReference type="RefSeq" id="WP_123714047.1">
    <property type="nucleotide sequence ID" value="NZ_RKHR01000009.1"/>
</dbReference>
<dbReference type="Pfam" id="PF14345">
    <property type="entry name" value="GDYXXLXY"/>
    <property type="match status" value="1"/>
</dbReference>
<organism evidence="1 2">
    <name type="scientific">Sinobacterium caligoides</name>
    <dbReference type="NCBI Taxonomy" id="933926"/>
    <lineage>
        <taxon>Bacteria</taxon>
        <taxon>Pseudomonadati</taxon>
        <taxon>Pseudomonadota</taxon>
        <taxon>Gammaproteobacteria</taxon>
        <taxon>Cellvibrionales</taxon>
        <taxon>Spongiibacteraceae</taxon>
        <taxon>Sinobacterium</taxon>
    </lineage>
</organism>